<feature type="domain" description="HMG box" evidence="5">
    <location>
        <begin position="222"/>
        <end position="292"/>
    </location>
</feature>
<dbReference type="Gene3D" id="1.10.30.10">
    <property type="entry name" value="High mobility group box domain"/>
    <property type="match status" value="1"/>
</dbReference>
<keyword evidence="7" id="KW-1185">Reference proteome</keyword>
<organism evidence="6 7">
    <name type="scientific">Clathrus columnatus</name>
    <dbReference type="NCBI Taxonomy" id="1419009"/>
    <lineage>
        <taxon>Eukaryota</taxon>
        <taxon>Fungi</taxon>
        <taxon>Dikarya</taxon>
        <taxon>Basidiomycota</taxon>
        <taxon>Agaricomycotina</taxon>
        <taxon>Agaricomycetes</taxon>
        <taxon>Phallomycetidae</taxon>
        <taxon>Phallales</taxon>
        <taxon>Clathraceae</taxon>
        <taxon>Clathrus</taxon>
    </lineage>
</organism>
<evidence type="ECO:0000256" key="2">
    <source>
        <dbReference type="ARBA" id="ARBA00023242"/>
    </source>
</evidence>
<evidence type="ECO:0000256" key="3">
    <source>
        <dbReference type="PROSITE-ProRule" id="PRU00267"/>
    </source>
</evidence>
<name>A0AAV5AH22_9AGAM</name>
<feature type="compositionally biased region" description="Polar residues" evidence="4">
    <location>
        <begin position="199"/>
        <end position="211"/>
    </location>
</feature>
<dbReference type="InterPro" id="IPR051356">
    <property type="entry name" value="SOX/SOX-like_TF"/>
</dbReference>
<evidence type="ECO:0000256" key="4">
    <source>
        <dbReference type="SAM" id="MobiDB-lite"/>
    </source>
</evidence>
<feature type="region of interest" description="Disordered" evidence="4">
    <location>
        <begin position="195"/>
        <end position="217"/>
    </location>
</feature>
<evidence type="ECO:0000313" key="7">
    <source>
        <dbReference type="Proteomes" id="UP001050691"/>
    </source>
</evidence>
<gene>
    <name evidence="6" type="ORF">Clacol_008191</name>
</gene>
<dbReference type="PANTHER" id="PTHR45789:SF2">
    <property type="entry name" value="FI18025P1"/>
    <property type="match status" value="1"/>
</dbReference>
<dbReference type="SMART" id="SM00398">
    <property type="entry name" value="HMG"/>
    <property type="match status" value="1"/>
</dbReference>
<dbReference type="InterPro" id="IPR009071">
    <property type="entry name" value="HMG_box_dom"/>
</dbReference>
<dbReference type="PROSITE" id="PS50118">
    <property type="entry name" value="HMG_BOX_2"/>
    <property type="match status" value="1"/>
</dbReference>
<feature type="compositionally biased region" description="Low complexity" evidence="4">
    <location>
        <begin position="471"/>
        <end position="484"/>
    </location>
</feature>
<dbReference type="EMBL" id="BPWL01000009">
    <property type="protein sequence ID" value="GJJ13934.1"/>
    <property type="molecule type" value="Genomic_DNA"/>
</dbReference>
<sequence length="592" mass="66862">MRFFEPSQYAQDSLSPSICSKMDTSSSHFKQSRTLWLLIFPGMRSNFENGDTHLYTHADFVPKIKCLRINKKFGCGFPWEPLLLPRGIGNKWNRCPRRITTVNTWPYKKCSPLPNPPEWLIIELGDNLISSSRGNGRLRIKTHDKFSPNALNYALGSSPPPALVARVDPKYTFSDVETDNERDSFLDSPEADIELLPPTSASSPVSPLPRSSHTRKRSPFHIRRPRNAFIIFRSEFCDQQKVSEHGIETDHRHISRIAAHIWNDLPEDKKIVYKRRAEEEKVAHKAAYPDYRYAPVGRPRSVVKQRPNRSSNDETLRCRKVAELYIAGLKGGELNSAIKALDETISTEPRPSLPQYVSPPTRKRTRPRPRPLEKEKGQKQINVVIPSPEPSSSPLKTGVWNDRVGPLEVCAPSQNDIKPAKSRAPSPEEVSNNEGEFNYLHDSSSFTMEPKEKESTESELMQDETCKLESRSTFSTGTGSTDLGSMDESSDVFSNLTLGQLFRTTPEFPDSPNSGLSYFAALSVNDSDESEEVLNASPGTPFPTSNEALFSDAKTTVFKLEGEEIIDTHLEDHMFMYADSRDMTDFDQYLDL</sequence>
<proteinExistence type="predicted"/>
<feature type="region of interest" description="Disordered" evidence="4">
    <location>
        <begin position="411"/>
        <end position="486"/>
    </location>
</feature>
<keyword evidence="1 3" id="KW-0238">DNA-binding</keyword>
<dbReference type="GO" id="GO:0005634">
    <property type="term" value="C:nucleus"/>
    <property type="evidence" value="ECO:0007669"/>
    <property type="project" value="UniProtKB-UniRule"/>
</dbReference>
<protein>
    <recommendedName>
        <fullName evidence="5">HMG box domain-containing protein</fullName>
    </recommendedName>
</protein>
<dbReference type="GO" id="GO:0000981">
    <property type="term" value="F:DNA-binding transcription factor activity, RNA polymerase II-specific"/>
    <property type="evidence" value="ECO:0007669"/>
    <property type="project" value="TreeGrafter"/>
</dbReference>
<dbReference type="Pfam" id="PF00505">
    <property type="entry name" value="HMG_box"/>
    <property type="match status" value="1"/>
</dbReference>
<dbReference type="Proteomes" id="UP001050691">
    <property type="component" value="Unassembled WGS sequence"/>
</dbReference>
<evidence type="ECO:0000313" key="6">
    <source>
        <dbReference type="EMBL" id="GJJ13934.1"/>
    </source>
</evidence>
<comment type="caution">
    <text evidence="6">The sequence shown here is derived from an EMBL/GenBank/DDBJ whole genome shotgun (WGS) entry which is preliminary data.</text>
</comment>
<accession>A0AAV5AH22</accession>
<reference evidence="6" key="1">
    <citation type="submission" date="2021-10" db="EMBL/GenBank/DDBJ databases">
        <title>De novo Genome Assembly of Clathrus columnatus (Basidiomycota, Fungi) Using Illumina and Nanopore Sequence Data.</title>
        <authorList>
            <person name="Ogiso-Tanaka E."/>
            <person name="Itagaki H."/>
            <person name="Hosoya T."/>
            <person name="Hosaka K."/>
        </authorList>
    </citation>
    <scope>NUCLEOTIDE SEQUENCE</scope>
    <source>
        <strain evidence="6">MO-923</strain>
    </source>
</reference>
<dbReference type="InterPro" id="IPR036910">
    <property type="entry name" value="HMG_box_dom_sf"/>
</dbReference>
<feature type="region of interest" description="Disordered" evidence="4">
    <location>
        <begin position="345"/>
        <end position="378"/>
    </location>
</feature>
<evidence type="ECO:0000256" key="1">
    <source>
        <dbReference type="ARBA" id="ARBA00023125"/>
    </source>
</evidence>
<feature type="DNA-binding region" description="HMG box" evidence="3">
    <location>
        <begin position="222"/>
        <end position="292"/>
    </location>
</feature>
<dbReference type="SUPFAM" id="SSF47095">
    <property type="entry name" value="HMG-box"/>
    <property type="match status" value="1"/>
</dbReference>
<evidence type="ECO:0000259" key="5">
    <source>
        <dbReference type="PROSITE" id="PS50118"/>
    </source>
</evidence>
<keyword evidence="2 3" id="KW-0539">Nucleus</keyword>
<dbReference type="CDD" id="cd01389">
    <property type="entry name" value="HMG-box_ROX1-like"/>
    <property type="match status" value="1"/>
</dbReference>
<feature type="compositionally biased region" description="Polar residues" evidence="4">
    <location>
        <begin position="429"/>
        <end position="447"/>
    </location>
</feature>
<dbReference type="AlphaFoldDB" id="A0AAV5AH22"/>
<dbReference type="PANTHER" id="PTHR45789">
    <property type="entry name" value="FI18025P1"/>
    <property type="match status" value="1"/>
</dbReference>
<dbReference type="GO" id="GO:0000978">
    <property type="term" value="F:RNA polymerase II cis-regulatory region sequence-specific DNA binding"/>
    <property type="evidence" value="ECO:0007669"/>
    <property type="project" value="TreeGrafter"/>
</dbReference>